<keyword evidence="2" id="KW-1185">Reference proteome</keyword>
<organism evidence="1 2">
    <name type="scientific">Smallanthus sonchifolius</name>
    <dbReference type="NCBI Taxonomy" id="185202"/>
    <lineage>
        <taxon>Eukaryota</taxon>
        <taxon>Viridiplantae</taxon>
        <taxon>Streptophyta</taxon>
        <taxon>Embryophyta</taxon>
        <taxon>Tracheophyta</taxon>
        <taxon>Spermatophyta</taxon>
        <taxon>Magnoliopsida</taxon>
        <taxon>eudicotyledons</taxon>
        <taxon>Gunneridae</taxon>
        <taxon>Pentapetalae</taxon>
        <taxon>asterids</taxon>
        <taxon>campanulids</taxon>
        <taxon>Asterales</taxon>
        <taxon>Asteraceae</taxon>
        <taxon>Asteroideae</taxon>
        <taxon>Heliantheae alliance</taxon>
        <taxon>Millerieae</taxon>
        <taxon>Smallanthus</taxon>
    </lineage>
</organism>
<reference evidence="2" key="1">
    <citation type="journal article" date="2022" name="Mol. Ecol. Resour.">
        <title>The genomes of chicory, endive, great burdock and yacon provide insights into Asteraceae palaeo-polyploidization history and plant inulin production.</title>
        <authorList>
            <person name="Fan W."/>
            <person name="Wang S."/>
            <person name="Wang H."/>
            <person name="Wang A."/>
            <person name="Jiang F."/>
            <person name="Liu H."/>
            <person name="Zhao H."/>
            <person name="Xu D."/>
            <person name="Zhang Y."/>
        </authorList>
    </citation>
    <scope>NUCLEOTIDE SEQUENCE [LARGE SCALE GENOMIC DNA]</scope>
    <source>
        <strain evidence="2">cv. Yunnan</strain>
    </source>
</reference>
<evidence type="ECO:0000313" key="2">
    <source>
        <dbReference type="Proteomes" id="UP001056120"/>
    </source>
</evidence>
<name>A0ACB8ZCC6_9ASTR</name>
<evidence type="ECO:0000313" key="1">
    <source>
        <dbReference type="EMBL" id="KAI3695329.1"/>
    </source>
</evidence>
<proteinExistence type="predicted"/>
<gene>
    <name evidence="1" type="ORF">L1987_78324</name>
</gene>
<dbReference type="EMBL" id="CM042043">
    <property type="protein sequence ID" value="KAI3695329.1"/>
    <property type="molecule type" value="Genomic_DNA"/>
</dbReference>
<comment type="caution">
    <text evidence="1">The sequence shown here is derived from an EMBL/GenBank/DDBJ whole genome shotgun (WGS) entry which is preliminary data.</text>
</comment>
<dbReference type="Proteomes" id="UP001056120">
    <property type="component" value="Linkage Group LG26"/>
</dbReference>
<accession>A0ACB8ZCC6</accession>
<sequence length="364" mass="40522">MSILQAPNILVIQLKRFEGIYGGKIDKAITFEEVLVLSSFMCKSSQDPHPEYKLFATIIHSGYSPDSGHYYAYIKKVYILFFCRTKQRPVLSNKGLSTNGTKSYDCNGSYSSKVPKSSHLRSTDSQQQRVDPGTSSKAGNLLYVPQRKPVSFGVKKFPTIIVRNKENTDNNGDAKASQSKKTSDKKVPLLEDKNGVSQNKHAASGNVEIQRNGDELVANGCKNNAKRNGAETGKLQNGIAKNFSDETDAQRKHKEQKSCDLLVDDNKSLAKHEELIETLRKEASSFLRNCGYAAEVASFMRDKKLRDEGTGASQRNELKRKMIADNLILIHESDAACLSTCRKSRWDAISASICILTRRIDVET</sequence>
<reference evidence="1 2" key="2">
    <citation type="journal article" date="2022" name="Mol. Ecol. Resour.">
        <title>The genomes of chicory, endive, great burdock and yacon provide insights into Asteraceae paleo-polyploidization history and plant inulin production.</title>
        <authorList>
            <person name="Fan W."/>
            <person name="Wang S."/>
            <person name="Wang H."/>
            <person name="Wang A."/>
            <person name="Jiang F."/>
            <person name="Liu H."/>
            <person name="Zhao H."/>
            <person name="Xu D."/>
            <person name="Zhang Y."/>
        </authorList>
    </citation>
    <scope>NUCLEOTIDE SEQUENCE [LARGE SCALE GENOMIC DNA]</scope>
    <source>
        <strain evidence="2">cv. Yunnan</strain>
        <tissue evidence="1">Leaves</tissue>
    </source>
</reference>
<protein>
    <submittedName>
        <fullName evidence="1">Uncharacterized protein</fullName>
    </submittedName>
</protein>